<dbReference type="PANTHER" id="PTHR18952">
    <property type="entry name" value="CARBONIC ANHYDRASE"/>
    <property type="match status" value="1"/>
</dbReference>
<dbReference type="InterPro" id="IPR023561">
    <property type="entry name" value="Carbonic_anhydrase_a-class"/>
</dbReference>
<dbReference type="Gene3D" id="3.10.200.10">
    <property type="entry name" value="Alpha carbonic anhydrase"/>
    <property type="match status" value="1"/>
</dbReference>
<evidence type="ECO:0000256" key="3">
    <source>
        <dbReference type="ARBA" id="ARBA00012925"/>
    </source>
</evidence>
<comment type="similarity">
    <text evidence="2 8">Belongs to the alpha-carbonic anhydrase family.</text>
</comment>
<evidence type="ECO:0000313" key="10">
    <source>
        <dbReference type="EMBL" id="OXA65067.1"/>
    </source>
</evidence>
<name>A0A226F6E5_FOLCA</name>
<dbReference type="Pfam" id="PF00194">
    <property type="entry name" value="Carb_anhydrase"/>
    <property type="match status" value="1"/>
</dbReference>
<dbReference type="InterPro" id="IPR018338">
    <property type="entry name" value="Carbonic_anhydrase_a-class_CS"/>
</dbReference>
<evidence type="ECO:0000259" key="9">
    <source>
        <dbReference type="PROSITE" id="PS51144"/>
    </source>
</evidence>
<dbReference type="STRING" id="158441.A0A226F6E5"/>
<dbReference type="SUPFAM" id="SSF51069">
    <property type="entry name" value="Carbonic anhydrase"/>
    <property type="match status" value="1"/>
</dbReference>
<sequence>MRIPQFQNNILVVNGVIIVVWLQLCSQVAAVSNPLWILETKNTFCYNPNLGCGPANWPETCHTGRHQSPIDIQAPKVSIYKRWTHFTFNQPYTSSQSTFYARNTGHSFQAQFEEGVTPSSSLTVGGAMLSEDYRFGQLHFHWGSEHTVNGLRYPLELHIVHYNTIKYHSLMDAISAENDPTALAVFAIFFQVGEENPALEPLVRAATRSMEVQDEYTHYSTPINVEHLLPEKLSFVRYSGSLTTPPCTENVVWTVFRHPVTISSRQIKTFQRVRNDDGELYTNYRPTQPVNGRRVETYGVPGLRQLAFVTHNKGGIAIWWDRLVDILSSLLQFTQRQLSSQVAFWRQALENALHMFSSSSISLPFTDLHLLF</sequence>
<feature type="chain" id="PRO_5025084309" description="Carbonic anhydrase" evidence="8">
    <location>
        <begin position="31"/>
        <end position="372"/>
    </location>
</feature>
<evidence type="ECO:0000256" key="2">
    <source>
        <dbReference type="ARBA" id="ARBA00010718"/>
    </source>
</evidence>
<comment type="caution">
    <text evidence="10">The sequence shown here is derived from an EMBL/GenBank/DDBJ whole genome shotgun (WGS) entry which is preliminary data.</text>
</comment>
<evidence type="ECO:0000256" key="7">
    <source>
        <dbReference type="ARBA" id="ARBA00048348"/>
    </source>
</evidence>
<evidence type="ECO:0000256" key="6">
    <source>
        <dbReference type="ARBA" id="ARBA00023239"/>
    </source>
</evidence>
<keyword evidence="6 8" id="KW-0456">Lyase</keyword>
<dbReference type="Proteomes" id="UP000198287">
    <property type="component" value="Unassembled WGS sequence"/>
</dbReference>
<dbReference type="CDD" id="cd00326">
    <property type="entry name" value="alpha_CA"/>
    <property type="match status" value="1"/>
</dbReference>
<dbReference type="AlphaFoldDB" id="A0A226F6E5"/>
<dbReference type="SMART" id="SM01057">
    <property type="entry name" value="Carb_anhydrase"/>
    <property type="match status" value="1"/>
</dbReference>
<dbReference type="PANTHER" id="PTHR18952:SF265">
    <property type="entry name" value="CARBONIC ANHYDRASE"/>
    <property type="match status" value="1"/>
</dbReference>
<reference evidence="10 11" key="1">
    <citation type="submission" date="2015-12" db="EMBL/GenBank/DDBJ databases">
        <title>The genome of Folsomia candida.</title>
        <authorList>
            <person name="Faddeeva A."/>
            <person name="Derks M.F."/>
            <person name="Anvar Y."/>
            <person name="Smit S."/>
            <person name="Van Straalen N."/>
            <person name="Roelofs D."/>
        </authorList>
    </citation>
    <scope>NUCLEOTIDE SEQUENCE [LARGE SCALE GENOMIC DNA]</scope>
    <source>
        <strain evidence="10 11">VU population</strain>
        <tissue evidence="10">Whole body</tissue>
    </source>
</reference>
<keyword evidence="5 8" id="KW-0862">Zinc</keyword>
<dbReference type="PROSITE" id="PS51144">
    <property type="entry name" value="ALPHA_CA_2"/>
    <property type="match status" value="1"/>
</dbReference>
<dbReference type="PROSITE" id="PS00162">
    <property type="entry name" value="ALPHA_CA_1"/>
    <property type="match status" value="1"/>
</dbReference>
<organism evidence="10 11">
    <name type="scientific">Folsomia candida</name>
    <name type="common">Springtail</name>
    <dbReference type="NCBI Taxonomy" id="158441"/>
    <lineage>
        <taxon>Eukaryota</taxon>
        <taxon>Metazoa</taxon>
        <taxon>Ecdysozoa</taxon>
        <taxon>Arthropoda</taxon>
        <taxon>Hexapoda</taxon>
        <taxon>Collembola</taxon>
        <taxon>Entomobryomorpha</taxon>
        <taxon>Isotomoidea</taxon>
        <taxon>Isotomidae</taxon>
        <taxon>Proisotominae</taxon>
        <taxon>Folsomia</taxon>
    </lineage>
</organism>
<keyword evidence="4 8" id="KW-0479">Metal-binding</keyword>
<dbReference type="InterPro" id="IPR001148">
    <property type="entry name" value="CA_dom"/>
</dbReference>
<dbReference type="OMA" id="QDEYTHY"/>
<feature type="domain" description="Alpha-carbonic anhydrase" evidence="9">
    <location>
        <begin position="42"/>
        <end position="299"/>
    </location>
</feature>
<dbReference type="GO" id="GO:0004089">
    <property type="term" value="F:carbonate dehydratase activity"/>
    <property type="evidence" value="ECO:0007669"/>
    <property type="project" value="UniProtKB-UniRule"/>
</dbReference>
<evidence type="ECO:0000256" key="4">
    <source>
        <dbReference type="ARBA" id="ARBA00022723"/>
    </source>
</evidence>
<dbReference type="EC" id="4.2.1.1" evidence="3 8"/>
<comment type="cofactor">
    <cofactor evidence="8">
        <name>Zn(2+)</name>
        <dbReference type="ChEBI" id="CHEBI:29105"/>
    </cofactor>
</comment>
<accession>A0A226F6E5</accession>
<keyword evidence="11" id="KW-1185">Reference proteome</keyword>
<dbReference type="OrthoDB" id="429145at2759"/>
<evidence type="ECO:0000256" key="8">
    <source>
        <dbReference type="RuleBase" id="RU367011"/>
    </source>
</evidence>
<evidence type="ECO:0000313" key="11">
    <source>
        <dbReference type="Proteomes" id="UP000198287"/>
    </source>
</evidence>
<protein>
    <recommendedName>
        <fullName evidence="3 8">Carbonic anhydrase</fullName>
        <ecNumber evidence="3 8">4.2.1.1</ecNumber>
    </recommendedName>
</protein>
<evidence type="ECO:0000256" key="1">
    <source>
        <dbReference type="ARBA" id="ARBA00002904"/>
    </source>
</evidence>
<evidence type="ECO:0000256" key="5">
    <source>
        <dbReference type="ARBA" id="ARBA00022833"/>
    </source>
</evidence>
<dbReference type="InterPro" id="IPR036398">
    <property type="entry name" value="CA_dom_sf"/>
</dbReference>
<comment type="function">
    <text evidence="1 8">Reversible hydration of carbon dioxide.</text>
</comment>
<gene>
    <name evidence="10" type="ORF">Fcan01_03618</name>
</gene>
<proteinExistence type="inferred from homology"/>
<keyword evidence="8" id="KW-0732">Signal</keyword>
<dbReference type="EMBL" id="LNIX01000001">
    <property type="protein sequence ID" value="OXA65067.1"/>
    <property type="molecule type" value="Genomic_DNA"/>
</dbReference>
<dbReference type="GO" id="GO:0008270">
    <property type="term" value="F:zinc ion binding"/>
    <property type="evidence" value="ECO:0007669"/>
    <property type="project" value="UniProtKB-UniRule"/>
</dbReference>
<feature type="signal peptide" evidence="8">
    <location>
        <begin position="1"/>
        <end position="30"/>
    </location>
</feature>
<comment type="catalytic activity">
    <reaction evidence="7 8">
        <text>hydrogencarbonate + H(+) = CO2 + H2O</text>
        <dbReference type="Rhea" id="RHEA:10748"/>
        <dbReference type="ChEBI" id="CHEBI:15377"/>
        <dbReference type="ChEBI" id="CHEBI:15378"/>
        <dbReference type="ChEBI" id="CHEBI:16526"/>
        <dbReference type="ChEBI" id="CHEBI:17544"/>
        <dbReference type="EC" id="4.2.1.1"/>
    </reaction>
</comment>